<feature type="transmembrane region" description="Helical" evidence="7">
    <location>
        <begin position="716"/>
        <end position="744"/>
    </location>
</feature>
<evidence type="ECO:0000256" key="5">
    <source>
        <dbReference type="ARBA" id="ARBA00023136"/>
    </source>
</evidence>
<feature type="domain" description="MacB-like periplasmic core" evidence="9">
    <location>
        <begin position="491"/>
        <end position="689"/>
    </location>
</feature>
<feature type="transmembrane region" description="Helical" evidence="7">
    <location>
        <begin position="494"/>
        <end position="516"/>
    </location>
</feature>
<dbReference type="PANTHER" id="PTHR30572:SF4">
    <property type="entry name" value="ABC TRANSPORTER PERMEASE YTRF"/>
    <property type="match status" value="1"/>
</dbReference>
<feature type="transmembrane region" description="Helical" evidence="7">
    <location>
        <begin position="312"/>
        <end position="337"/>
    </location>
</feature>
<accession>A0A8J3TU23</accession>
<dbReference type="Pfam" id="PF12704">
    <property type="entry name" value="MacB_PCD"/>
    <property type="match status" value="2"/>
</dbReference>
<comment type="caution">
    <text evidence="10">The sequence shown here is derived from an EMBL/GenBank/DDBJ whole genome shotgun (WGS) entry which is preliminary data.</text>
</comment>
<dbReference type="Pfam" id="PF02687">
    <property type="entry name" value="FtsX"/>
    <property type="match status" value="2"/>
</dbReference>
<evidence type="ECO:0000259" key="9">
    <source>
        <dbReference type="Pfam" id="PF12704"/>
    </source>
</evidence>
<evidence type="ECO:0000259" key="8">
    <source>
        <dbReference type="Pfam" id="PF02687"/>
    </source>
</evidence>
<evidence type="ECO:0000256" key="1">
    <source>
        <dbReference type="ARBA" id="ARBA00004651"/>
    </source>
</evidence>
<evidence type="ECO:0000313" key="10">
    <source>
        <dbReference type="EMBL" id="GII32177.1"/>
    </source>
</evidence>
<keyword evidence="4 7" id="KW-1133">Transmembrane helix</keyword>
<feature type="transmembrane region" description="Helical" evidence="7">
    <location>
        <begin position="266"/>
        <end position="291"/>
    </location>
</feature>
<keyword evidence="2" id="KW-1003">Cell membrane</keyword>
<dbReference type="EMBL" id="BOOO01000033">
    <property type="protein sequence ID" value="GII32177.1"/>
    <property type="molecule type" value="Genomic_DNA"/>
</dbReference>
<evidence type="ECO:0000256" key="6">
    <source>
        <dbReference type="ARBA" id="ARBA00038076"/>
    </source>
</evidence>
<evidence type="ECO:0000256" key="4">
    <source>
        <dbReference type="ARBA" id="ARBA00022989"/>
    </source>
</evidence>
<evidence type="ECO:0000256" key="2">
    <source>
        <dbReference type="ARBA" id="ARBA00022475"/>
    </source>
</evidence>
<dbReference type="InterPro" id="IPR003838">
    <property type="entry name" value="ABC3_permease_C"/>
</dbReference>
<protein>
    <submittedName>
        <fullName evidence="10">ABC transporter</fullName>
    </submittedName>
</protein>
<evidence type="ECO:0000256" key="7">
    <source>
        <dbReference type="SAM" id="Phobius"/>
    </source>
</evidence>
<evidence type="ECO:0000256" key="3">
    <source>
        <dbReference type="ARBA" id="ARBA00022692"/>
    </source>
</evidence>
<proteinExistence type="inferred from homology"/>
<dbReference type="PANTHER" id="PTHR30572">
    <property type="entry name" value="MEMBRANE COMPONENT OF TRANSPORTER-RELATED"/>
    <property type="match status" value="1"/>
</dbReference>
<name>A0A8J3TU23_9ACTN</name>
<feature type="transmembrane region" description="Helical" evidence="7">
    <location>
        <begin position="409"/>
        <end position="429"/>
    </location>
</feature>
<sequence length="846" mass="85509">MITRLTLKNLAAHKLRLGLTALAVVLGTAFVAGTLIFSGTTDKAFDDLFSEGTHTVDVTVQGRQAFAGSADGVAVKPVPASVLDEVRGVDGVAEARGQITGFAAIVGRDGKIVGGNGPPQLGIGWPSSLSDYGLVTGRGPAGPHEIAIDSVTAEKTGYTTGDQVKVVAKGPAEPYEVVGVFKVGASGRTGGVTYAAFDPATAQRLLVEPGSFSGIVAKAANGVSPAELATRVGAVVPAEYEAITAQQAADDAAGGVRELLGFLSTFLLTFGVISIFVGSFIIFNTFSMLVAQRTRDLALLRAVGASRRQVTLSVMGEALGVGLLGSIAGLLAGAGLAVGLRGLFSAFGADLPTTGLVIAPSTVVWTLAVGVTVTLVAAYFPARRAAKTPPVAALRDDVATPARSLRARAVAGGLSAVVGAALLATGLAGDGGNPLALVGGGALLVFLAVAMLSPLFARPVTRVLGAPLVRLFGTTARLGSGNAQRNPRRTSATAAALMIGMALIATVSVLAASMTASIDKALDGSLGADFQVSAGGGFGPPGSFDPSVAAALAAVPGVRSATPMTYAQVKLDNEPVFAAVGDPAALAGPFGLEMESGTLAAGADEILVDAKTAKAGGWTAGSTVRGQYADGAFATIRIAGVFADNPMAGSYLMGEATHAAHYPGSRVSTVLVVKEPTADAAAVRKDLDASLAAYPNLTLQDQSDIKEQARASVGQLLTMITALLVLSIVIAILGIINTLALSVIERTREIGLLRAVGMGRRQLRRMIRYESVLISVFGALLGIAVGIGFGWAVQRALASQGIDVLSVPAAQLGAYLAAAALVGVLAAVWPARRAARMDVLRAIATQ</sequence>
<dbReference type="GO" id="GO:0005886">
    <property type="term" value="C:plasma membrane"/>
    <property type="evidence" value="ECO:0007669"/>
    <property type="project" value="UniProtKB-SubCell"/>
</dbReference>
<feature type="transmembrane region" description="Helical" evidence="7">
    <location>
        <begin position="771"/>
        <end position="792"/>
    </location>
</feature>
<feature type="transmembrane region" description="Helical" evidence="7">
    <location>
        <begin position="812"/>
        <end position="831"/>
    </location>
</feature>
<reference evidence="10 11" key="1">
    <citation type="submission" date="2021-01" db="EMBL/GenBank/DDBJ databases">
        <title>Whole genome shotgun sequence of Planotetraspora mira NBRC 15435.</title>
        <authorList>
            <person name="Komaki H."/>
            <person name="Tamura T."/>
        </authorList>
    </citation>
    <scope>NUCLEOTIDE SEQUENCE [LARGE SCALE GENOMIC DNA]</scope>
    <source>
        <strain evidence="10 11">NBRC 15435</strain>
    </source>
</reference>
<keyword evidence="3 7" id="KW-0812">Transmembrane</keyword>
<dbReference type="Proteomes" id="UP000650628">
    <property type="component" value="Unassembled WGS sequence"/>
</dbReference>
<organism evidence="10 11">
    <name type="scientific">Planotetraspora mira</name>
    <dbReference type="NCBI Taxonomy" id="58121"/>
    <lineage>
        <taxon>Bacteria</taxon>
        <taxon>Bacillati</taxon>
        <taxon>Actinomycetota</taxon>
        <taxon>Actinomycetes</taxon>
        <taxon>Streptosporangiales</taxon>
        <taxon>Streptosporangiaceae</taxon>
        <taxon>Planotetraspora</taxon>
    </lineage>
</organism>
<keyword evidence="5 7" id="KW-0472">Membrane</keyword>
<feature type="domain" description="MacB-like periplasmic core" evidence="9">
    <location>
        <begin position="18"/>
        <end position="233"/>
    </location>
</feature>
<dbReference type="InterPro" id="IPR025857">
    <property type="entry name" value="MacB_PCD"/>
</dbReference>
<evidence type="ECO:0000313" key="11">
    <source>
        <dbReference type="Proteomes" id="UP000650628"/>
    </source>
</evidence>
<keyword evidence="11" id="KW-1185">Reference proteome</keyword>
<gene>
    <name evidence="10" type="ORF">Pmi06nite_56190</name>
</gene>
<comment type="subcellular location">
    <subcellularLocation>
        <location evidence="1">Cell membrane</location>
        <topology evidence="1">Multi-pass membrane protein</topology>
    </subcellularLocation>
</comment>
<dbReference type="InterPro" id="IPR050250">
    <property type="entry name" value="Macrolide_Exporter_MacB"/>
</dbReference>
<feature type="domain" description="ABC3 transporter permease C-terminal" evidence="8">
    <location>
        <begin position="723"/>
        <end position="838"/>
    </location>
</feature>
<feature type="transmembrane region" description="Helical" evidence="7">
    <location>
        <begin position="435"/>
        <end position="457"/>
    </location>
</feature>
<dbReference type="GO" id="GO:0022857">
    <property type="term" value="F:transmembrane transporter activity"/>
    <property type="evidence" value="ECO:0007669"/>
    <property type="project" value="TreeGrafter"/>
</dbReference>
<feature type="transmembrane region" description="Helical" evidence="7">
    <location>
        <begin position="357"/>
        <end position="380"/>
    </location>
</feature>
<dbReference type="RefSeq" id="WP_203956074.1">
    <property type="nucleotide sequence ID" value="NZ_BOOO01000033.1"/>
</dbReference>
<feature type="domain" description="ABC3 transporter permease C-terminal" evidence="8">
    <location>
        <begin position="269"/>
        <end position="390"/>
    </location>
</feature>
<dbReference type="AlphaFoldDB" id="A0A8J3TU23"/>
<comment type="similarity">
    <text evidence="6">Belongs to the ABC-4 integral membrane protein family.</text>
</comment>